<dbReference type="Pfam" id="PF13895">
    <property type="entry name" value="Ig_2"/>
    <property type="match status" value="1"/>
</dbReference>
<feature type="domain" description="Ig-like" evidence="6">
    <location>
        <begin position="206"/>
        <end position="288"/>
    </location>
</feature>
<organism evidence="7 8">
    <name type="scientific">Umbra pygmaea</name>
    <name type="common">Eastern mudminnow</name>
    <dbReference type="NCBI Taxonomy" id="75934"/>
    <lineage>
        <taxon>Eukaryota</taxon>
        <taxon>Metazoa</taxon>
        <taxon>Chordata</taxon>
        <taxon>Craniata</taxon>
        <taxon>Vertebrata</taxon>
        <taxon>Euteleostomi</taxon>
        <taxon>Actinopterygii</taxon>
        <taxon>Neopterygii</taxon>
        <taxon>Teleostei</taxon>
        <taxon>Protacanthopterygii</taxon>
        <taxon>Esociformes</taxon>
        <taxon>Umbridae</taxon>
        <taxon>Umbra</taxon>
    </lineage>
</organism>
<dbReference type="InterPro" id="IPR013098">
    <property type="entry name" value="Ig_I-set"/>
</dbReference>
<dbReference type="Proteomes" id="UP001557470">
    <property type="component" value="Unassembled WGS sequence"/>
</dbReference>
<dbReference type="InterPro" id="IPR047012">
    <property type="entry name" value="ICAM_VCAM"/>
</dbReference>
<feature type="domain" description="Ig-like" evidence="6">
    <location>
        <begin position="109"/>
        <end position="196"/>
    </location>
</feature>
<dbReference type="AlphaFoldDB" id="A0ABD0YB71"/>
<dbReference type="Pfam" id="PF03921">
    <property type="entry name" value="ICAM_N"/>
    <property type="match status" value="1"/>
</dbReference>
<feature type="domain" description="Ig-like" evidence="6">
    <location>
        <begin position="671"/>
        <end position="753"/>
    </location>
</feature>
<dbReference type="SMART" id="SM00408">
    <property type="entry name" value="IGc2"/>
    <property type="match status" value="5"/>
</dbReference>
<evidence type="ECO:0000256" key="4">
    <source>
        <dbReference type="ARBA" id="ARBA00023319"/>
    </source>
</evidence>
<dbReference type="InterPro" id="IPR003598">
    <property type="entry name" value="Ig_sub2"/>
</dbReference>
<gene>
    <name evidence="7" type="ORF">UPYG_G00037490</name>
</gene>
<reference evidence="7 8" key="1">
    <citation type="submission" date="2024-06" db="EMBL/GenBank/DDBJ databases">
        <authorList>
            <person name="Pan Q."/>
            <person name="Wen M."/>
            <person name="Jouanno E."/>
            <person name="Zahm M."/>
            <person name="Klopp C."/>
            <person name="Cabau C."/>
            <person name="Louis A."/>
            <person name="Berthelot C."/>
            <person name="Parey E."/>
            <person name="Roest Crollius H."/>
            <person name="Montfort J."/>
            <person name="Robinson-Rechavi M."/>
            <person name="Bouchez O."/>
            <person name="Lampietro C."/>
            <person name="Lopez Roques C."/>
            <person name="Donnadieu C."/>
            <person name="Postlethwait J."/>
            <person name="Bobe J."/>
            <person name="Verreycken H."/>
            <person name="Guiguen Y."/>
        </authorList>
    </citation>
    <scope>NUCLEOTIDE SEQUENCE [LARGE SCALE GENOMIC DNA]</scope>
    <source>
        <strain evidence="7">Up_M1</strain>
        <tissue evidence="7">Testis</tissue>
    </source>
</reference>
<evidence type="ECO:0000313" key="8">
    <source>
        <dbReference type="Proteomes" id="UP001557470"/>
    </source>
</evidence>
<keyword evidence="4" id="KW-0393">Immunoglobulin domain</keyword>
<dbReference type="InterPro" id="IPR007110">
    <property type="entry name" value="Ig-like_dom"/>
</dbReference>
<sequence>MSLICLWLLILPATAFAFQVELKPKTALFRVGDREELRCSVKGCSNSVTISWASLEDKPIFAKINTTGLESVVVFDPVKITHDDSLLCKASCGGMNKQQRTNVKVYSFPGAPVISGHDGLLLGQPKTLTCEVKNMYPLEFAQLEWLREDVVLQTDLESMMSTYMLTPTPADSNRSISCRATHTKEGVPDDEKTKISTVSLEVLYPPEITSISEPAVVGVGSSLTLSCQAKGNPKPNLRWKVTGTGGETITVGRSEKLVLRDVTLMHSGQYECVANNSIGNITASVKVIVQAPPTNTTISVTPASGVKEGESVTVSCRSDGAPVGRVVLRRLSEDQAVELQSSYDTFTSFTMDSAQLADSAVYQCEASNEYGSQNVSTLLSIGVHPLEVEMDTEVTTEMGSNLVLSCRASGCPQPAFSWRGVQDVPVHSSVLTQDSLSQLHMGSVGLANEQTYTCEARCGSVIKTKQTEVKVFSFPSDPVIENPGPFMEDELATLYCSVGDVYPASQLQIQWLNNERELLSELGNYSSELQNWTSVLSFTVIPEDQGRKISCRVSLLMDGGPASRRERLAQTELELHYAPRDTIITVTPASNVKEGESVTVSCRSDGAPVGRVVLRRLSEDQAVELQSSYGTFTSFIMDSAQLADSAVYQCEASNEHGSQTARTLLRVRAPPRNTTVQVFPSSDVEEGHNVTIHCRSVSFPPPAVVLRKLDNGMELYSLDGDFLLVNLTPNDTGLYLVNVTNALGYDTQIFSINVLEKHSKDSIDWNQTVIPAVCVGMMLTTTGLVLDYLRRARRTGFYDLAKCRPSSA</sequence>
<evidence type="ECO:0000313" key="7">
    <source>
        <dbReference type="EMBL" id="KAL1023191.1"/>
    </source>
</evidence>
<dbReference type="SUPFAM" id="SSF48726">
    <property type="entry name" value="Immunoglobulin"/>
    <property type="match status" value="8"/>
</dbReference>
<dbReference type="PANTHER" id="PTHR13771">
    <property type="entry name" value="INTERCELLULAR ADHESION MOLECULE"/>
    <property type="match status" value="1"/>
</dbReference>
<dbReference type="PANTHER" id="PTHR13771:SF9">
    <property type="entry name" value="INTERCELLULAR ADHESION MOLECULE 5"/>
    <property type="match status" value="1"/>
</dbReference>
<dbReference type="InterPro" id="IPR013162">
    <property type="entry name" value="CD80_C2-set"/>
</dbReference>
<dbReference type="InterPro" id="IPR003989">
    <property type="entry name" value="VCAM-1"/>
</dbReference>
<dbReference type="PRINTS" id="PR01474">
    <property type="entry name" value="VCAM1"/>
</dbReference>
<feature type="domain" description="Ig-like" evidence="6">
    <location>
        <begin position="293"/>
        <end position="380"/>
    </location>
</feature>
<dbReference type="InterPro" id="IPR013783">
    <property type="entry name" value="Ig-like_fold"/>
</dbReference>
<comment type="caution">
    <text evidence="7">The sequence shown here is derived from an EMBL/GenBank/DDBJ whole genome shotgun (WGS) entry which is preliminary data.</text>
</comment>
<dbReference type="InterPro" id="IPR013768">
    <property type="entry name" value="ICAM_N"/>
</dbReference>
<evidence type="ECO:0000256" key="5">
    <source>
        <dbReference type="SAM" id="SignalP"/>
    </source>
</evidence>
<dbReference type="InterPro" id="IPR003599">
    <property type="entry name" value="Ig_sub"/>
</dbReference>
<keyword evidence="3" id="KW-1015">Disulfide bond</keyword>
<feature type="domain" description="Ig-like" evidence="6">
    <location>
        <begin position="475"/>
        <end position="569"/>
    </location>
</feature>
<evidence type="ECO:0000256" key="2">
    <source>
        <dbReference type="ARBA" id="ARBA00023136"/>
    </source>
</evidence>
<evidence type="ECO:0000256" key="3">
    <source>
        <dbReference type="ARBA" id="ARBA00023157"/>
    </source>
</evidence>
<evidence type="ECO:0000256" key="1">
    <source>
        <dbReference type="ARBA" id="ARBA00004167"/>
    </source>
</evidence>
<protein>
    <recommendedName>
        <fullName evidence="6">Ig-like domain-containing protein</fullName>
    </recommendedName>
</protein>
<comment type="subcellular location">
    <subcellularLocation>
        <location evidence="1">Membrane</location>
        <topology evidence="1">Single-pass membrane protein</topology>
    </subcellularLocation>
</comment>
<dbReference type="EMBL" id="JAGEUA010000001">
    <property type="protein sequence ID" value="KAL1023191.1"/>
    <property type="molecule type" value="Genomic_DNA"/>
</dbReference>
<accession>A0ABD0YB71</accession>
<name>A0ABD0YB71_UMBPY</name>
<dbReference type="GO" id="GO:0016020">
    <property type="term" value="C:membrane"/>
    <property type="evidence" value="ECO:0007669"/>
    <property type="project" value="UniProtKB-SubCell"/>
</dbReference>
<dbReference type="InterPro" id="IPR036179">
    <property type="entry name" value="Ig-like_dom_sf"/>
</dbReference>
<dbReference type="Pfam" id="PF07679">
    <property type="entry name" value="I-set"/>
    <property type="match status" value="1"/>
</dbReference>
<keyword evidence="5" id="KW-0732">Signal</keyword>
<feature type="domain" description="Ig-like" evidence="6">
    <location>
        <begin position="579"/>
        <end position="666"/>
    </location>
</feature>
<evidence type="ECO:0000259" key="6">
    <source>
        <dbReference type="PROSITE" id="PS50835"/>
    </source>
</evidence>
<dbReference type="Gene3D" id="2.60.40.10">
    <property type="entry name" value="Immunoglobulins"/>
    <property type="match status" value="8"/>
</dbReference>
<dbReference type="FunFam" id="2.60.40.10:FF:000032">
    <property type="entry name" value="palladin isoform X1"/>
    <property type="match status" value="1"/>
</dbReference>
<feature type="chain" id="PRO_5044810593" description="Ig-like domain-containing protein" evidence="5">
    <location>
        <begin position="18"/>
        <end position="808"/>
    </location>
</feature>
<feature type="domain" description="Ig-like" evidence="6">
    <location>
        <begin position="385"/>
        <end position="470"/>
    </location>
</feature>
<feature type="domain" description="Ig-like" evidence="6">
    <location>
        <begin position="12"/>
        <end position="104"/>
    </location>
</feature>
<keyword evidence="2" id="KW-0472">Membrane</keyword>
<dbReference type="SMART" id="SM00409">
    <property type="entry name" value="IG"/>
    <property type="match status" value="7"/>
</dbReference>
<dbReference type="Pfam" id="PF13927">
    <property type="entry name" value="Ig_3"/>
    <property type="match status" value="2"/>
</dbReference>
<dbReference type="Pfam" id="PF08205">
    <property type="entry name" value="C2-set_2"/>
    <property type="match status" value="1"/>
</dbReference>
<feature type="signal peptide" evidence="5">
    <location>
        <begin position="1"/>
        <end position="17"/>
    </location>
</feature>
<keyword evidence="8" id="KW-1185">Reference proteome</keyword>
<proteinExistence type="predicted"/>
<dbReference type="PROSITE" id="PS50835">
    <property type="entry name" value="IG_LIKE"/>
    <property type="match status" value="8"/>
</dbReference>